<dbReference type="Gene3D" id="3.30.70.1880">
    <property type="entry name" value="Protein of unknown function DUF881"/>
    <property type="match status" value="1"/>
</dbReference>
<protein>
    <submittedName>
        <fullName evidence="3">Uncharacterized conserved protein YlxW, UPF0749 family</fullName>
    </submittedName>
</protein>
<dbReference type="PANTHER" id="PTHR37313">
    <property type="entry name" value="UPF0749 PROTEIN RV1825"/>
    <property type="match status" value="1"/>
</dbReference>
<dbReference type="AlphaFoldDB" id="A0A1H3EEF7"/>
<sequence>MKNTGKLSIAVVSVLVGVLIILSMRAVDQIGGSANTERAAKLASEINALESRNEALEAEKTKLSQKLAQYEASVAEGDDVIKEKLKALEKERIAAGYTDVSGSGIIIAIDVDGTSDYDPSLYASHAELLLTLVNELNAAGAEAVSINGERLVGTTEVRQGGNYVNINKKKFTAPFEVRAIGEPATLAAAVEMRSGIVDVMKSNHLKVGISRQDTLEIAAYDGTVDIQYAQPVADDAAQ</sequence>
<dbReference type="PANTHER" id="PTHR37313:SF2">
    <property type="entry name" value="UPF0749 PROTEIN YLXX"/>
    <property type="match status" value="1"/>
</dbReference>
<proteinExistence type="inferred from homology"/>
<keyword evidence="4" id="KW-1185">Reference proteome</keyword>
<dbReference type="EMBL" id="FNOU01000007">
    <property type="protein sequence ID" value="SDX77091.1"/>
    <property type="molecule type" value="Genomic_DNA"/>
</dbReference>
<dbReference type="OrthoDB" id="9776196at2"/>
<dbReference type="RefSeq" id="WP_090244359.1">
    <property type="nucleotide sequence ID" value="NZ_FNOU01000007.1"/>
</dbReference>
<dbReference type="STRING" id="1528.SAMN04488579_10728"/>
<gene>
    <name evidence="3" type="ORF">SAMN04488579_10728</name>
</gene>
<accession>A0A1H3EEF7</accession>
<evidence type="ECO:0000313" key="4">
    <source>
        <dbReference type="Proteomes" id="UP000199652"/>
    </source>
</evidence>
<reference evidence="4" key="1">
    <citation type="submission" date="2016-10" db="EMBL/GenBank/DDBJ databases">
        <authorList>
            <person name="Varghese N."/>
            <person name="Submissions S."/>
        </authorList>
    </citation>
    <scope>NUCLEOTIDE SEQUENCE [LARGE SCALE GENOMIC DNA]</scope>
    <source>
        <strain evidence="4">VPI 5359</strain>
    </source>
</reference>
<feature type="coiled-coil region" evidence="2">
    <location>
        <begin position="39"/>
        <end position="73"/>
    </location>
</feature>
<comment type="similarity">
    <text evidence="1">Belongs to the UPF0749 family.</text>
</comment>
<evidence type="ECO:0000256" key="1">
    <source>
        <dbReference type="ARBA" id="ARBA00009108"/>
    </source>
</evidence>
<organism evidence="3 4">
    <name type="scientific">Eubacterium barkeri</name>
    <name type="common">Clostridium barkeri</name>
    <dbReference type="NCBI Taxonomy" id="1528"/>
    <lineage>
        <taxon>Bacteria</taxon>
        <taxon>Bacillati</taxon>
        <taxon>Bacillota</taxon>
        <taxon>Clostridia</taxon>
        <taxon>Eubacteriales</taxon>
        <taxon>Eubacteriaceae</taxon>
        <taxon>Eubacterium</taxon>
    </lineage>
</organism>
<dbReference type="Proteomes" id="UP000199652">
    <property type="component" value="Unassembled WGS sequence"/>
</dbReference>
<dbReference type="InterPro" id="IPR010273">
    <property type="entry name" value="DUF881"/>
</dbReference>
<evidence type="ECO:0000313" key="3">
    <source>
        <dbReference type="EMBL" id="SDX77091.1"/>
    </source>
</evidence>
<keyword evidence="2" id="KW-0175">Coiled coil</keyword>
<dbReference type="Pfam" id="PF05949">
    <property type="entry name" value="DUF881"/>
    <property type="match status" value="1"/>
</dbReference>
<evidence type="ECO:0000256" key="2">
    <source>
        <dbReference type="SAM" id="Coils"/>
    </source>
</evidence>
<name>A0A1H3EEF7_EUBBA</name>